<dbReference type="Gene3D" id="2.120.10.30">
    <property type="entry name" value="TolB, C-terminal domain"/>
    <property type="match status" value="2"/>
</dbReference>
<dbReference type="PANTHER" id="PTHR36842">
    <property type="entry name" value="PROTEIN TOLB HOMOLOG"/>
    <property type="match status" value="1"/>
</dbReference>
<reference evidence="4 5" key="1">
    <citation type="submission" date="2022-03" db="EMBL/GenBank/DDBJ databases">
        <title>Complete genome of Streptomyces rimosus ssp. rimosus R7 (=ATCC 10970).</title>
        <authorList>
            <person name="Beganovic S."/>
            <person name="Ruckert C."/>
            <person name="Busche T."/>
            <person name="Kalinowski J."/>
            <person name="Wittmann C."/>
        </authorList>
    </citation>
    <scope>NUCLEOTIDE SEQUENCE [LARGE SCALE GENOMIC DNA]</scope>
    <source>
        <strain evidence="4 5">R7</strain>
    </source>
</reference>
<keyword evidence="5" id="KW-1185">Reference proteome</keyword>
<dbReference type="SUPFAM" id="SSF82171">
    <property type="entry name" value="DPP6 N-terminal domain-like"/>
    <property type="match status" value="1"/>
</dbReference>
<feature type="chain" id="PRO_5045464489" evidence="3">
    <location>
        <begin position="32"/>
        <end position="448"/>
    </location>
</feature>
<organism evidence="4 5">
    <name type="scientific">Streptomyces rimosus subsp. rimosus</name>
    <dbReference type="NCBI Taxonomy" id="132474"/>
    <lineage>
        <taxon>Bacteria</taxon>
        <taxon>Bacillati</taxon>
        <taxon>Actinomycetota</taxon>
        <taxon>Actinomycetes</taxon>
        <taxon>Kitasatosporales</taxon>
        <taxon>Streptomycetaceae</taxon>
        <taxon>Streptomyces</taxon>
    </lineage>
</organism>
<evidence type="ECO:0000256" key="2">
    <source>
        <dbReference type="SAM" id="MobiDB-lite"/>
    </source>
</evidence>
<feature type="signal peptide" evidence="3">
    <location>
        <begin position="1"/>
        <end position="31"/>
    </location>
</feature>
<dbReference type="InterPro" id="IPR011659">
    <property type="entry name" value="WD40"/>
</dbReference>
<evidence type="ECO:0000313" key="4">
    <source>
        <dbReference type="EMBL" id="UNZ03138.1"/>
    </source>
</evidence>
<sequence>MRRNGAARGVARTVGLLAGACAVAGMLPATAAAARPAAPATERVSVAADGTQGNGFSGGPTLSANGRFVAFTSEATNLGPADANGQQDVHVKDLRTGKVDLVSVAGDGTRGNALSGSPEISADGRYVAFYSSASNLVPGDTNGEGDVFVHDRLTGRTTSPTAGAGTSPYGYGVQNFALSGSGRHLAFGSYRADLVPGDTNERLDIFVHDVQKKTTQRVSVASDGAQADGPSAFPSISADGRRVAFTSKATNLTPAGPGFRRPPPQDPMYVHDLDTGRTSVASLGSTGAVVGVSPFPRLSPDGRHAVFTSVADDVVPGDTNRTYDIFDRDLDKGTTRLVSRAHDGTQGNGWSSDGRLSADNRRLFFTAAATNLVPGDTNGQVDAFVRDLRTGRVERINVTADGGQSSSWTNAAVPDASGRLAVFDSRDDGLVPGDTNGTGDVFVRRLPH</sequence>
<proteinExistence type="inferred from homology"/>
<accession>A0ABY3YYS2</accession>
<dbReference type="Proteomes" id="UP000829494">
    <property type="component" value="Chromosome"/>
</dbReference>
<feature type="region of interest" description="Disordered" evidence="2">
    <location>
        <begin position="217"/>
        <end position="237"/>
    </location>
</feature>
<dbReference type="InterPro" id="IPR011042">
    <property type="entry name" value="6-blade_b-propeller_TolB-like"/>
</dbReference>
<gene>
    <name evidence="4" type="primary">tolB2</name>
    <name evidence="4" type="ORF">SRIMR7_13360</name>
</gene>
<evidence type="ECO:0000256" key="1">
    <source>
        <dbReference type="ARBA" id="ARBA00009820"/>
    </source>
</evidence>
<name>A0ABY3YYS2_STRRM</name>
<keyword evidence="3" id="KW-0732">Signal</keyword>
<dbReference type="EMBL" id="CP094298">
    <property type="protein sequence ID" value="UNZ03138.1"/>
    <property type="molecule type" value="Genomic_DNA"/>
</dbReference>
<evidence type="ECO:0000256" key="3">
    <source>
        <dbReference type="SAM" id="SignalP"/>
    </source>
</evidence>
<dbReference type="Pfam" id="PF07676">
    <property type="entry name" value="PD40"/>
    <property type="match status" value="3"/>
</dbReference>
<evidence type="ECO:0000313" key="5">
    <source>
        <dbReference type="Proteomes" id="UP000829494"/>
    </source>
</evidence>
<protein>
    <submittedName>
        <fullName evidence="4">Protein TolB</fullName>
    </submittedName>
</protein>
<comment type="similarity">
    <text evidence="1">Belongs to the TolB family.</text>
</comment>